<reference evidence="8" key="1">
    <citation type="submission" date="2018-09" db="EMBL/GenBank/DDBJ databases">
        <title>The complete genome of Acinetobacter sp. strain WCHAc010005.</title>
        <authorList>
            <person name="Hu Y."/>
            <person name="Long H."/>
            <person name="Feng Y."/>
            <person name="Zong Z."/>
        </authorList>
    </citation>
    <scope>NUCLEOTIDE SEQUENCE [LARGE SCALE GENOMIC DNA]</scope>
    <source>
        <strain evidence="8">WCHAc010005</strain>
    </source>
</reference>
<evidence type="ECO:0000256" key="1">
    <source>
        <dbReference type="ARBA" id="ARBA00022741"/>
    </source>
</evidence>
<dbReference type="PANTHER" id="PTHR11070">
    <property type="entry name" value="UVRD / RECB / PCRA DNA HELICASE FAMILY MEMBER"/>
    <property type="match status" value="1"/>
</dbReference>
<feature type="domain" description="UvrD-like helicase ATP-binding" evidence="6">
    <location>
        <begin position="4"/>
        <end position="224"/>
    </location>
</feature>
<accession>A0A3B7LYF2</accession>
<proteinExistence type="predicted"/>
<dbReference type="CDD" id="cd17932">
    <property type="entry name" value="DEXQc_UvrD"/>
    <property type="match status" value="1"/>
</dbReference>
<dbReference type="SUPFAM" id="SSF52540">
    <property type="entry name" value="P-loop containing nucleoside triphosphate hydrolases"/>
    <property type="match status" value="1"/>
</dbReference>
<dbReference type="Pfam" id="PF00580">
    <property type="entry name" value="UvrD-helicase"/>
    <property type="match status" value="2"/>
</dbReference>
<evidence type="ECO:0000313" key="8">
    <source>
        <dbReference type="Proteomes" id="UP000263753"/>
    </source>
</evidence>
<organism evidence="7 8">
    <name type="scientific">Acinetobacter chinensis</name>
    <dbReference type="NCBI Taxonomy" id="2004650"/>
    <lineage>
        <taxon>Bacteria</taxon>
        <taxon>Pseudomonadati</taxon>
        <taxon>Pseudomonadota</taxon>
        <taxon>Gammaproteobacteria</taxon>
        <taxon>Moraxellales</taxon>
        <taxon>Moraxellaceae</taxon>
        <taxon>Acinetobacter</taxon>
    </lineage>
</organism>
<dbReference type="GO" id="GO:0005524">
    <property type="term" value="F:ATP binding"/>
    <property type="evidence" value="ECO:0007669"/>
    <property type="project" value="UniProtKB-UniRule"/>
</dbReference>
<keyword evidence="2 5" id="KW-0378">Hydrolase</keyword>
<evidence type="ECO:0000256" key="4">
    <source>
        <dbReference type="ARBA" id="ARBA00022840"/>
    </source>
</evidence>
<dbReference type="AlphaFoldDB" id="A0A3B7LYF2"/>
<evidence type="ECO:0000256" key="5">
    <source>
        <dbReference type="PROSITE-ProRule" id="PRU00560"/>
    </source>
</evidence>
<dbReference type="InterPro" id="IPR027417">
    <property type="entry name" value="P-loop_NTPase"/>
</dbReference>
<evidence type="ECO:0000256" key="3">
    <source>
        <dbReference type="ARBA" id="ARBA00022806"/>
    </source>
</evidence>
<dbReference type="Proteomes" id="UP000263753">
    <property type="component" value="Chromosome"/>
</dbReference>
<sequence length="444" mass="51589">MSELDFTDEQNLILDSKAKNIIISACAGAGKSSTLVEKANRETEHCLAWKKIAILTFTNKSKNDLVNRVENESVIISTFHGFIFENIFPFDLMIGCDLNESFHRRVDTYSNWLDTLYDKKVISGSSGVNDFILEHAIKLCHKKNVLNFMKSKFHAIYIDEAQDNNFQQYELIEIFISCGIKVLMVGDPDQALYSFRGASADKFIAYSQDKRFEKYELSKNFRCHSIINEVANGYHFPEFSKHENGCGYILIKENKLDDIVGRLRNESIVFLKKTNNSLFDYDGKFEILKEISFSKELDEIVKSVVIGILKCKFEDNYNLYLFLENLKIDIEIFNSNEIEILRNSLNSIIGLETNVIGLFWELLGVFEFKNKILETYLDLLSHKDTKKFFQNKSKHKTMTIHSSKGLEFDNVIIKREDFYYKGNIERNNFYVAITRARKRVMVIL</sequence>
<dbReference type="InterPro" id="IPR000212">
    <property type="entry name" value="DNA_helicase_UvrD/REP"/>
</dbReference>
<dbReference type="InterPro" id="IPR027785">
    <property type="entry name" value="UvrD-like_helicase_C"/>
</dbReference>
<evidence type="ECO:0000256" key="2">
    <source>
        <dbReference type="ARBA" id="ARBA00022801"/>
    </source>
</evidence>
<dbReference type="GO" id="GO:0003677">
    <property type="term" value="F:DNA binding"/>
    <property type="evidence" value="ECO:0007669"/>
    <property type="project" value="InterPro"/>
</dbReference>
<dbReference type="RefSeq" id="WP_087511911.1">
    <property type="nucleotide sequence ID" value="NZ_CP032134.1"/>
</dbReference>
<evidence type="ECO:0000259" key="6">
    <source>
        <dbReference type="PROSITE" id="PS51198"/>
    </source>
</evidence>
<dbReference type="GO" id="GO:0043138">
    <property type="term" value="F:3'-5' DNA helicase activity"/>
    <property type="evidence" value="ECO:0007669"/>
    <property type="project" value="UniProtKB-EC"/>
</dbReference>
<name>A0A3B7LYF2_9GAMM</name>
<dbReference type="EMBL" id="CP032134">
    <property type="protein sequence ID" value="AXY57428.1"/>
    <property type="molecule type" value="Genomic_DNA"/>
</dbReference>
<keyword evidence="3 5" id="KW-0347">Helicase</keyword>
<dbReference type="PROSITE" id="PS51198">
    <property type="entry name" value="UVRD_HELICASE_ATP_BIND"/>
    <property type="match status" value="1"/>
</dbReference>
<dbReference type="GO" id="GO:0000724">
    <property type="term" value="P:double-strand break repair via homologous recombination"/>
    <property type="evidence" value="ECO:0007669"/>
    <property type="project" value="TreeGrafter"/>
</dbReference>
<dbReference type="Gene3D" id="3.40.50.300">
    <property type="entry name" value="P-loop containing nucleotide triphosphate hydrolases"/>
    <property type="match status" value="2"/>
</dbReference>
<gene>
    <name evidence="7" type="ORF">CDG60_13150</name>
</gene>
<keyword evidence="4 5" id="KW-0067">ATP-binding</keyword>
<dbReference type="GO" id="GO:0031297">
    <property type="term" value="P:replication fork processing"/>
    <property type="evidence" value="ECO:0007669"/>
    <property type="project" value="TreeGrafter"/>
</dbReference>
<feature type="binding site" evidence="5">
    <location>
        <begin position="25"/>
        <end position="32"/>
    </location>
    <ligand>
        <name>ATP</name>
        <dbReference type="ChEBI" id="CHEBI:30616"/>
    </ligand>
</feature>
<keyword evidence="1 5" id="KW-0547">Nucleotide-binding</keyword>
<dbReference type="PANTHER" id="PTHR11070:SF30">
    <property type="entry name" value="F-BOX DNA HELICASE 1"/>
    <property type="match status" value="1"/>
</dbReference>
<dbReference type="GO" id="GO:0016887">
    <property type="term" value="F:ATP hydrolysis activity"/>
    <property type="evidence" value="ECO:0007669"/>
    <property type="project" value="RHEA"/>
</dbReference>
<evidence type="ECO:0000313" key="7">
    <source>
        <dbReference type="EMBL" id="AXY57428.1"/>
    </source>
</evidence>
<dbReference type="InterPro" id="IPR014016">
    <property type="entry name" value="UvrD-like_ATP-bd"/>
</dbReference>
<dbReference type="Pfam" id="PF13538">
    <property type="entry name" value="UvrD_C_2"/>
    <property type="match status" value="1"/>
</dbReference>
<protein>
    <submittedName>
        <fullName evidence="7">ATP-dependent helicase</fullName>
    </submittedName>
</protein>
<dbReference type="KEGG" id="achi:CDG60_13150"/>